<keyword evidence="3" id="KW-1185">Reference proteome</keyword>
<comment type="similarity">
    <text evidence="1">Belongs to the ARG7 family.</text>
</comment>
<reference evidence="2" key="1">
    <citation type="submission" date="2018-05" db="EMBL/GenBank/DDBJ databases">
        <title>Draft genome of Mucuna pruriens seed.</title>
        <authorList>
            <person name="Nnadi N.E."/>
            <person name="Vos R."/>
            <person name="Hasami M.H."/>
            <person name="Devisetty U.K."/>
            <person name="Aguiy J.C."/>
        </authorList>
    </citation>
    <scope>NUCLEOTIDE SEQUENCE [LARGE SCALE GENOMIC DNA]</scope>
    <source>
        <strain evidence="2">JCA_2017</strain>
    </source>
</reference>
<feature type="non-terminal residue" evidence="2">
    <location>
        <position position="1"/>
    </location>
</feature>
<dbReference type="Proteomes" id="UP000257109">
    <property type="component" value="Unassembled WGS sequence"/>
</dbReference>
<protein>
    <submittedName>
        <fullName evidence="2">Uncharacterized protein</fullName>
    </submittedName>
</protein>
<comment type="caution">
    <text evidence="2">The sequence shown here is derived from an EMBL/GenBank/DDBJ whole genome shotgun (WGS) entry which is preliminary data.</text>
</comment>
<dbReference type="PANTHER" id="PTHR35296">
    <property type="entry name" value="EXPRESSED PROTEIN"/>
    <property type="match status" value="1"/>
</dbReference>
<dbReference type="PANTHER" id="PTHR35296:SF3">
    <property type="entry name" value="EXPRESSED PROTEIN"/>
    <property type="match status" value="1"/>
</dbReference>
<dbReference type="PROSITE" id="PS51257">
    <property type="entry name" value="PROKAR_LIPOPROTEIN"/>
    <property type="match status" value="1"/>
</dbReference>
<name>A0A371EU63_MUCPR</name>
<evidence type="ECO:0000256" key="1">
    <source>
        <dbReference type="ARBA" id="ARBA00006974"/>
    </source>
</evidence>
<organism evidence="2 3">
    <name type="scientific">Mucuna pruriens</name>
    <name type="common">Velvet bean</name>
    <name type="synonym">Dolichos pruriens</name>
    <dbReference type="NCBI Taxonomy" id="157652"/>
    <lineage>
        <taxon>Eukaryota</taxon>
        <taxon>Viridiplantae</taxon>
        <taxon>Streptophyta</taxon>
        <taxon>Embryophyta</taxon>
        <taxon>Tracheophyta</taxon>
        <taxon>Spermatophyta</taxon>
        <taxon>Magnoliopsida</taxon>
        <taxon>eudicotyledons</taxon>
        <taxon>Gunneridae</taxon>
        <taxon>Pentapetalae</taxon>
        <taxon>rosids</taxon>
        <taxon>fabids</taxon>
        <taxon>Fabales</taxon>
        <taxon>Fabaceae</taxon>
        <taxon>Papilionoideae</taxon>
        <taxon>50 kb inversion clade</taxon>
        <taxon>NPAAA clade</taxon>
        <taxon>indigoferoid/millettioid clade</taxon>
        <taxon>Phaseoleae</taxon>
        <taxon>Mucuna</taxon>
    </lineage>
</organism>
<proteinExistence type="inferred from homology"/>
<accession>A0A371EU63</accession>
<dbReference type="EMBL" id="QJKJ01012074">
    <property type="protein sequence ID" value="RDX69526.1"/>
    <property type="molecule type" value="Genomic_DNA"/>
</dbReference>
<dbReference type="GO" id="GO:0009733">
    <property type="term" value="P:response to auxin"/>
    <property type="evidence" value="ECO:0007669"/>
    <property type="project" value="InterPro"/>
</dbReference>
<dbReference type="AlphaFoldDB" id="A0A371EU63"/>
<dbReference type="OrthoDB" id="1052757at2759"/>
<dbReference type="InterPro" id="IPR003676">
    <property type="entry name" value="SAUR_fam"/>
</dbReference>
<evidence type="ECO:0000313" key="2">
    <source>
        <dbReference type="EMBL" id="RDX69526.1"/>
    </source>
</evidence>
<evidence type="ECO:0000313" key="3">
    <source>
        <dbReference type="Proteomes" id="UP000257109"/>
    </source>
</evidence>
<gene>
    <name evidence="2" type="ORF">CR513_51351</name>
</gene>
<dbReference type="STRING" id="157652.A0A371EU63"/>
<sequence>MQRRVGYRELTISHAPTRILASVAVSLSSCSRSDPFSNGYLPFAECKSSQKYTSKRHPRISAIFFTSMDCLVMPVSLIRRRSTGSRMGYMPLTKEQESDSPVTVVVGKEKRVFLVEPFILEENPFRVLMDISMKKDPAEKEQFHRRVIFVDVDDILFEHMLWLMHNDASSLFQLNLKEIIDFYTHDV</sequence>